<dbReference type="PANTHER" id="PTHR43421">
    <property type="entry name" value="METALLOPROTEASE PMBA"/>
    <property type="match status" value="1"/>
</dbReference>
<dbReference type="SUPFAM" id="SSF111283">
    <property type="entry name" value="Putative modulator of DNA gyrase, PmbA/TldD"/>
    <property type="match status" value="1"/>
</dbReference>
<proteinExistence type="inferred from homology"/>
<evidence type="ECO:0000259" key="2">
    <source>
        <dbReference type="Pfam" id="PF01523"/>
    </source>
</evidence>
<dbReference type="InterPro" id="IPR047657">
    <property type="entry name" value="PmbA"/>
</dbReference>
<comment type="similarity">
    <text evidence="1">Belongs to the peptidase U62 family.</text>
</comment>
<dbReference type="GO" id="GO:0008237">
    <property type="term" value="F:metallopeptidase activity"/>
    <property type="evidence" value="ECO:0007669"/>
    <property type="project" value="InterPro"/>
</dbReference>
<dbReference type="GO" id="GO:0006508">
    <property type="term" value="P:proteolysis"/>
    <property type="evidence" value="ECO:0007669"/>
    <property type="project" value="InterPro"/>
</dbReference>
<dbReference type="Pfam" id="PF01523">
    <property type="entry name" value="PmbA_TldD_1st"/>
    <property type="match status" value="1"/>
</dbReference>
<feature type="domain" description="Metalloprotease TldD/E C-terminal" evidence="3">
    <location>
        <begin position="242"/>
        <end position="449"/>
    </location>
</feature>
<evidence type="ECO:0000313" key="5">
    <source>
        <dbReference type="EMBL" id="EGF11585.1"/>
    </source>
</evidence>
<feature type="domain" description="Metalloprotease TldD/E central" evidence="4">
    <location>
        <begin position="127"/>
        <end position="234"/>
    </location>
</feature>
<comment type="caution">
    <text evidence="5">The sequence shown here is derived from an EMBL/GenBank/DDBJ whole genome shotgun (WGS) entry which is preliminary data.</text>
</comment>
<feature type="domain" description="Metalloprotease TldD/E N-terminal" evidence="2">
    <location>
        <begin position="36"/>
        <end position="100"/>
    </location>
</feature>
<dbReference type="InterPro" id="IPR035068">
    <property type="entry name" value="TldD/PmbA_N"/>
</dbReference>
<dbReference type="NCBIfam" id="NF008268">
    <property type="entry name" value="PRK11040.1"/>
    <property type="match status" value="1"/>
</dbReference>
<protein>
    <submittedName>
        <fullName evidence="5">U62 family microcin-processing peptidase</fullName>
    </submittedName>
</protein>
<evidence type="ECO:0000256" key="1">
    <source>
        <dbReference type="ARBA" id="ARBA00005836"/>
    </source>
</evidence>
<dbReference type="Gene3D" id="3.30.2290.10">
    <property type="entry name" value="PmbA/TldD superfamily"/>
    <property type="match status" value="1"/>
</dbReference>
<dbReference type="InterPro" id="IPR045570">
    <property type="entry name" value="Metalloprtase-TldD/E_cen_dom"/>
</dbReference>
<dbReference type="InterPro" id="IPR045569">
    <property type="entry name" value="Metalloprtase-TldD/E_C"/>
</dbReference>
<dbReference type="PANTHER" id="PTHR43421:SF1">
    <property type="entry name" value="METALLOPROTEASE PMBA"/>
    <property type="match status" value="1"/>
</dbReference>
<organism evidence="5 6">
    <name type="scientific">Neisseria bacilliformis ATCC BAA-1200</name>
    <dbReference type="NCBI Taxonomy" id="888742"/>
    <lineage>
        <taxon>Bacteria</taxon>
        <taxon>Pseudomonadati</taxon>
        <taxon>Pseudomonadota</taxon>
        <taxon>Betaproteobacteria</taxon>
        <taxon>Neisseriales</taxon>
        <taxon>Neisseriaceae</taxon>
        <taxon>Neisseria</taxon>
    </lineage>
</organism>
<dbReference type="AlphaFoldDB" id="F2BAJ8"/>
<evidence type="ECO:0000313" key="6">
    <source>
        <dbReference type="Proteomes" id="UP000004105"/>
    </source>
</evidence>
<evidence type="ECO:0000259" key="4">
    <source>
        <dbReference type="Pfam" id="PF19290"/>
    </source>
</evidence>
<dbReference type="EMBL" id="AFAY01000012">
    <property type="protein sequence ID" value="EGF11585.1"/>
    <property type="molecule type" value="Genomic_DNA"/>
</dbReference>
<evidence type="ECO:0000259" key="3">
    <source>
        <dbReference type="Pfam" id="PF19289"/>
    </source>
</evidence>
<dbReference type="InterPro" id="IPR036059">
    <property type="entry name" value="TldD/PmbA_sf"/>
</dbReference>
<gene>
    <name evidence="5" type="primary">pmbA</name>
    <name evidence="5" type="ORF">HMPREF9123_0701</name>
</gene>
<reference evidence="5 6" key="1">
    <citation type="submission" date="2011-02" db="EMBL/GenBank/DDBJ databases">
        <authorList>
            <person name="Muzny D."/>
            <person name="Qin X."/>
            <person name="Deng J."/>
            <person name="Jiang H."/>
            <person name="Liu Y."/>
            <person name="Qu J."/>
            <person name="Song X.-Z."/>
            <person name="Zhang L."/>
            <person name="Thornton R."/>
            <person name="Coyle M."/>
            <person name="Francisco L."/>
            <person name="Jackson L."/>
            <person name="Javaid M."/>
            <person name="Korchina V."/>
            <person name="Kovar C."/>
            <person name="Mata R."/>
            <person name="Mathew T."/>
            <person name="Ngo R."/>
            <person name="Nguyen L."/>
            <person name="Nguyen N."/>
            <person name="Okwuonu G."/>
            <person name="Ongeri F."/>
            <person name="Pham C."/>
            <person name="Simmons D."/>
            <person name="Wilczek-Boney K."/>
            <person name="Hale W."/>
            <person name="Jakkamsetti A."/>
            <person name="Pham P."/>
            <person name="Ruth R."/>
            <person name="San Lucas F."/>
            <person name="Warren J."/>
            <person name="Zhang J."/>
            <person name="Zhao Z."/>
            <person name="Zhou C."/>
            <person name="Zhu D."/>
            <person name="Lee S."/>
            <person name="Bess C."/>
            <person name="Blankenburg K."/>
            <person name="Forbes L."/>
            <person name="Fu Q."/>
            <person name="Gubbala S."/>
            <person name="Hirani K."/>
            <person name="Jayaseelan J.C."/>
            <person name="Lara F."/>
            <person name="Munidasa M."/>
            <person name="Palculict T."/>
            <person name="Patil S."/>
            <person name="Pu L.-L."/>
            <person name="Saada N."/>
            <person name="Tang L."/>
            <person name="Weissenberger G."/>
            <person name="Zhu Y."/>
            <person name="Hemphill L."/>
            <person name="Shang Y."/>
            <person name="Youmans B."/>
            <person name="Ayvaz T."/>
            <person name="Ross M."/>
            <person name="Santibanez J."/>
            <person name="Aqrawi P."/>
            <person name="Gross S."/>
            <person name="Joshi V."/>
            <person name="Fowler G."/>
            <person name="Nazareth L."/>
            <person name="Reid J."/>
            <person name="Worley K."/>
            <person name="Petrosino J."/>
            <person name="Highlander S."/>
            <person name="Gibbs R."/>
        </authorList>
    </citation>
    <scope>NUCLEOTIDE SEQUENCE [LARGE SCALE GENOMIC DNA]</scope>
    <source>
        <strain evidence="5 6">ATCC BAA-1200</strain>
    </source>
</reference>
<dbReference type="HOGENOM" id="CLU_026425_0_0_4"/>
<dbReference type="GO" id="GO:0005829">
    <property type="term" value="C:cytosol"/>
    <property type="evidence" value="ECO:0007669"/>
    <property type="project" value="TreeGrafter"/>
</dbReference>
<dbReference type="Pfam" id="PF19289">
    <property type="entry name" value="PmbA_TldD_3rd"/>
    <property type="match status" value="1"/>
</dbReference>
<dbReference type="Pfam" id="PF19290">
    <property type="entry name" value="PmbA_TldD_2nd"/>
    <property type="match status" value="1"/>
</dbReference>
<sequence>MIMCHGEIMFTHSPQELSDLCALALDIAKQKGATAAEADLSESVGQDVQVRLQEIEHIEHQQDKSLDITVYLGQSKGRASTADFSRRAIEETVCAALDIARHTAQDDCAGLADAELMAREFGDLDKYHPWELSAEEAAALARRCEAAALGADARVKNSEGADVQTSHYQFAYGNSHGFLQHERGTRHSVSCSVVAEAGGTMQRDYWYDLARSREELDSMENIGRTAALRTVRRLGAASLPTRNCPVLFDATVSGSLIGHLVGALSGGALYRQSSFLTDSLGTKILPQNLSLREEPHIPRAWGSTWFDSEGVATCPRFVIENGVIQGYFLSSYSARKLGLATTGNAGGAHNLILNATCPTQAGLLRQMGSGLLVTELMGQGVNMLTGDYSRGAAGFWVENGVIQYPVEEITVAGRLQDMFADIAGVADDALRRSSHKVGSILIGSMTVAGQ</sequence>
<name>F2BAJ8_9NEIS</name>
<accession>F2BAJ8</accession>
<dbReference type="STRING" id="267212.GCA_001063965_00626"/>
<dbReference type="InterPro" id="IPR002510">
    <property type="entry name" value="Metalloprtase-TldD/E_N"/>
</dbReference>
<keyword evidence="6" id="KW-1185">Reference proteome</keyword>
<dbReference type="Proteomes" id="UP000004105">
    <property type="component" value="Unassembled WGS sequence"/>
</dbReference>